<organism evidence="2 3">
    <name type="scientific">Podila minutissima</name>
    <dbReference type="NCBI Taxonomy" id="64525"/>
    <lineage>
        <taxon>Eukaryota</taxon>
        <taxon>Fungi</taxon>
        <taxon>Fungi incertae sedis</taxon>
        <taxon>Mucoromycota</taxon>
        <taxon>Mortierellomycotina</taxon>
        <taxon>Mortierellomycetes</taxon>
        <taxon>Mortierellales</taxon>
        <taxon>Mortierellaceae</taxon>
        <taxon>Podila</taxon>
    </lineage>
</organism>
<feature type="compositionally biased region" description="Low complexity" evidence="1">
    <location>
        <begin position="51"/>
        <end position="62"/>
    </location>
</feature>
<accession>A0A9P5SX60</accession>
<feature type="compositionally biased region" description="Polar residues" evidence="1">
    <location>
        <begin position="34"/>
        <end position="50"/>
    </location>
</feature>
<evidence type="ECO:0000313" key="3">
    <source>
        <dbReference type="Proteomes" id="UP000696485"/>
    </source>
</evidence>
<reference evidence="2" key="1">
    <citation type="journal article" date="2020" name="Fungal Divers.">
        <title>Resolving the Mortierellaceae phylogeny through synthesis of multi-gene phylogenetics and phylogenomics.</title>
        <authorList>
            <person name="Vandepol N."/>
            <person name="Liber J."/>
            <person name="Desiro A."/>
            <person name="Na H."/>
            <person name="Kennedy M."/>
            <person name="Barry K."/>
            <person name="Grigoriev I.V."/>
            <person name="Miller A.N."/>
            <person name="O'Donnell K."/>
            <person name="Stajich J.E."/>
            <person name="Bonito G."/>
        </authorList>
    </citation>
    <scope>NUCLEOTIDE SEQUENCE</scope>
    <source>
        <strain evidence="2">NVP1</strain>
    </source>
</reference>
<feature type="compositionally biased region" description="Polar residues" evidence="1">
    <location>
        <begin position="1"/>
        <end position="15"/>
    </location>
</feature>
<evidence type="ECO:0000313" key="2">
    <source>
        <dbReference type="EMBL" id="KAF9337483.1"/>
    </source>
</evidence>
<dbReference type="Proteomes" id="UP000696485">
    <property type="component" value="Unassembled WGS sequence"/>
</dbReference>
<evidence type="ECO:0000256" key="1">
    <source>
        <dbReference type="SAM" id="MobiDB-lite"/>
    </source>
</evidence>
<proteinExistence type="predicted"/>
<dbReference type="AlphaFoldDB" id="A0A9P5SX60"/>
<feature type="compositionally biased region" description="Low complexity" evidence="1">
    <location>
        <begin position="16"/>
        <end position="33"/>
    </location>
</feature>
<name>A0A9P5SX60_9FUNG</name>
<feature type="compositionally biased region" description="Polar residues" evidence="1">
    <location>
        <begin position="63"/>
        <end position="76"/>
    </location>
</feature>
<protein>
    <submittedName>
        <fullName evidence="2">Uncharacterized protein</fullName>
    </submittedName>
</protein>
<feature type="region of interest" description="Disordered" evidence="1">
    <location>
        <begin position="135"/>
        <end position="187"/>
    </location>
</feature>
<feature type="region of interest" description="Disordered" evidence="1">
    <location>
        <begin position="1"/>
        <end position="79"/>
    </location>
</feature>
<dbReference type="EMBL" id="JAAAUY010000025">
    <property type="protein sequence ID" value="KAF9337483.1"/>
    <property type="molecule type" value="Genomic_DNA"/>
</dbReference>
<gene>
    <name evidence="2" type="ORF">BG006_004510</name>
</gene>
<comment type="caution">
    <text evidence="2">The sequence shown here is derived from an EMBL/GenBank/DDBJ whole genome shotgun (WGS) entry which is preliminary data.</text>
</comment>
<keyword evidence="3" id="KW-1185">Reference proteome</keyword>
<sequence>MSYASSSTSLPVTGFSSPSTYAPSSPTYSSQSTLTLNHHTNYSNGTSSKRNSIISNTSTQSSATLQNSTSPHSSSLPRERTQNAYALPSVSQTLPYHPQQNQQSQALYHSNNRRMDPGRRASESNMPNMLAHQGHIQRSASAGRVRPFSGRDISEEATEPMVEGSDVENGAKLLRRSQSKKDQWWWE</sequence>